<evidence type="ECO:0000313" key="1">
    <source>
        <dbReference type="EMBL" id="PWZ15121.1"/>
    </source>
</evidence>
<name>A0A3L6E5C1_MAIZE</name>
<reference evidence="1 2" key="1">
    <citation type="journal article" date="2018" name="Nat. Genet.">
        <title>Extensive intraspecific gene order and gene structural variations between Mo17 and other maize genomes.</title>
        <authorList>
            <person name="Sun S."/>
            <person name="Zhou Y."/>
            <person name="Chen J."/>
            <person name="Shi J."/>
            <person name="Zhao H."/>
            <person name="Zhao H."/>
            <person name="Song W."/>
            <person name="Zhang M."/>
            <person name="Cui Y."/>
            <person name="Dong X."/>
            <person name="Liu H."/>
            <person name="Ma X."/>
            <person name="Jiao Y."/>
            <person name="Wang B."/>
            <person name="Wei X."/>
            <person name="Stein J.C."/>
            <person name="Glaubitz J.C."/>
            <person name="Lu F."/>
            <person name="Yu G."/>
            <person name="Liang C."/>
            <person name="Fengler K."/>
            <person name="Li B."/>
            <person name="Rafalski A."/>
            <person name="Schnable P.S."/>
            <person name="Ware D.H."/>
            <person name="Buckler E.S."/>
            <person name="Lai J."/>
        </authorList>
    </citation>
    <scope>NUCLEOTIDE SEQUENCE [LARGE SCALE GENOMIC DNA]</scope>
    <source>
        <strain evidence="2">cv. Missouri 17</strain>
        <tissue evidence="1">Seedling</tissue>
    </source>
</reference>
<feature type="non-terminal residue" evidence="1">
    <location>
        <position position="1"/>
    </location>
</feature>
<dbReference type="Proteomes" id="UP000251960">
    <property type="component" value="Chromosome 7"/>
</dbReference>
<comment type="caution">
    <text evidence="1">The sequence shown here is derived from an EMBL/GenBank/DDBJ whole genome shotgun (WGS) entry which is preliminary data.</text>
</comment>
<dbReference type="EMBL" id="NCVQ01000008">
    <property type="protein sequence ID" value="PWZ15121.1"/>
    <property type="molecule type" value="Genomic_DNA"/>
</dbReference>
<dbReference type="AlphaFoldDB" id="A0A3L6E5C1"/>
<evidence type="ECO:0000313" key="2">
    <source>
        <dbReference type="Proteomes" id="UP000251960"/>
    </source>
</evidence>
<accession>A0A3L6E5C1</accession>
<gene>
    <name evidence="1" type="ORF">Zm00014a_002235</name>
</gene>
<proteinExistence type="predicted"/>
<protein>
    <submittedName>
        <fullName evidence="1">Uncharacterized protein</fullName>
    </submittedName>
</protein>
<sequence length="23" mass="2691">SPRIKPRVYCKNLNPFGALYLQI</sequence>
<organism evidence="1 2">
    <name type="scientific">Zea mays</name>
    <name type="common">Maize</name>
    <dbReference type="NCBI Taxonomy" id="4577"/>
    <lineage>
        <taxon>Eukaryota</taxon>
        <taxon>Viridiplantae</taxon>
        <taxon>Streptophyta</taxon>
        <taxon>Embryophyta</taxon>
        <taxon>Tracheophyta</taxon>
        <taxon>Spermatophyta</taxon>
        <taxon>Magnoliopsida</taxon>
        <taxon>Liliopsida</taxon>
        <taxon>Poales</taxon>
        <taxon>Poaceae</taxon>
        <taxon>PACMAD clade</taxon>
        <taxon>Panicoideae</taxon>
        <taxon>Andropogonodae</taxon>
        <taxon>Andropogoneae</taxon>
        <taxon>Tripsacinae</taxon>
        <taxon>Zea</taxon>
    </lineage>
</organism>